<dbReference type="AlphaFoldDB" id="A0A9Q1MU24"/>
<evidence type="ECO:0000256" key="8">
    <source>
        <dbReference type="ARBA" id="ARBA00046280"/>
    </source>
</evidence>
<dbReference type="SUPFAM" id="SSF58038">
    <property type="entry name" value="SNARE fusion complex"/>
    <property type="match status" value="1"/>
</dbReference>
<dbReference type="FunFam" id="1.20.5.110:FF:000004">
    <property type="entry name" value="Vesicle-associated membrane protein 7"/>
    <property type="match status" value="1"/>
</dbReference>
<dbReference type="CDD" id="cd15843">
    <property type="entry name" value="R-SNARE"/>
    <property type="match status" value="1"/>
</dbReference>
<evidence type="ECO:0000256" key="5">
    <source>
        <dbReference type="ARBA" id="ARBA00022989"/>
    </source>
</evidence>
<evidence type="ECO:0000256" key="6">
    <source>
        <dbReference type="ARBA" id="ARBA00023136"/>
    </source>
</evidence>
<keyword evidence="5" id="KW-1133">Transmembrane helix</keyword>
<keyword evidence="6" id="KW-0472">Membrane</keyword>
<comment type="similarity">
    <text evidence="1">Belongs to the synaptobrevin family.</text>
</comment>
<dbReference type="GO" id="GO:0005737">
    <property type="term" value="C:cytoplasm"/>
    <property type="evidence" value="ECO:0007669"/>
    <property type="project" value="UniProtKB-ARBA"/>
</dbReference>
<reference evidence="12" key="1">
    <citation type="journal article" date="2023" name="Proc. Natl. Acad. Sci. U.S.A.">
        <title>Genomic and structural basis for evolution of tropane alkaloid biosynthesis.</title>
        <authorList>
            <person name="Wanga Y.-J."/>
            <person name="Taina T."/>
            <person name="Yua J.-Y."/>
            <person name="Lia J."/>
            <person name="Xua B."/>
            <person name="Chenc J."/>
            <person name="D'Auriad J.C."/>
            <person name="Huanga J.-P."/>
            <person name="Huanga S.-X."/>
        </authorList>
    </citation>
    <scope>NUCLEOTIDE SEQUENCE [LARGE SCALE GENOMIC DNA]</scope>
    <source>
        <strain evidence="12">cv. KIB-2019</strain>
    </source>
</reference>
<dbReference type="PROSITE" id="PS00417">
    <property type="entry name" value="SYNAPTOBREVIN"/>
    <property type="match status" value="1"/>
</dbReference>
<keyword evidence="2" id="KW-0813">Transport</keyword>
<dbReference type="GO" id="GO:0015031">
    <property type="term" value="P:protein transport"/>
    <property type="evidence" value="ECO:0007669"/>
    <property type="project" value="UniProtKB-KW"/>
</dbReference>
<sequence>MIPLELRTIMVDNIEKILERGDRIELLVDKTATMQDSVFHFRKQSKRLRRALWMKNAKLLDWLPNSDFKTQLSSIFSPKFNRTAGSKRLLGVSWKGLVDMSFRTLSLLDNRCLLWRHHSTFLQIITSDGHFMVSDQSIMATENKANISLTIIENLRETIISYQFVSK</sequence>
<dbReference type="PANTHER" id="PTHR21136:SF214">
    <property type="entry name" value="VESICLE-ASSOCIATED MEMBRANE PROTEIN 714"/>
    <property type="match status" value="1"/>
</dbReference>
<evidence type="ECO:0000256" key="2">
    <source>
        <dbReference type="ARBA" id="ARBA00022448"/>
    </source>
</evidence>
<dbReference type="OrthoDB" id="1922531at2759"/>
<dbReference type="InterPro" id="IPR042855">
    <property type="entry name" value="V_SNARE_CC"/>
</dbReference>
<dbReference type="GO" id="GO:0016192">
    <property type="term" value="P:vesicle-mediated transport"/>
    <property type="evidence" value="ECO:0007669"/>
    <property type="project" value="InterPro"/>
</dbReference>
<comment type="function">
    <text evidence="7">Involved in the targeting and/or fusion of transport vesicles to their target membrane.</text>
</comment>
<dbReference type="InterPro" id="IPR001388">
    <property type="entry name" value="Synaptobrevin-like"/>
</dbReference>
<dbReference type="InterPro" id="IPR051097">
    <property type="entry name" value="Synaptobrevin-like_transport"/>
</dbReference>
<gene>
    <name evidence="11" type="ORF">K7X08_028025</name>
</gene>
<dbReference type="EMBL" id="JAJAGQ010000003">
    <property type="protein sequence ID" value="KAJ8568492.1"/>
    <property type="molecule type" value="Genomic_DNA"/>
</dbReference>
<comment type="caution">
    <text evidence="11">The sequence shown here is derived from an EMBL/GenBank/DDBJ whole genome shotgun (WGS) entry which is preliminary data.</text>
</comment>
<comment type="subcellular location">
    <subcellularLocation>
        <location evidence="8">Endomembrane system</location>
        <topology evidence="8">Single-pass type IV membrane protein</topology>
    </subcellularLocation>
</comment>
<organism evidence="11 12">
    <name type="scientific">Anisodus acutangulus</name>
    <dbReference type="NCBI Taxonomy" id="402998"/>
    <lineage>
        <taxon>Eukaryota</taxon>
        <taxon>Viridiplantae</taxon>
        <taxon>Streptophyta</taxon>
        <taxon>Embryophyta</taxon>
        <taxon>Tracheophyta</taxon>
        <taxon>Spermatophyta</taxon>
        <taxon>Magnoliopsida</taxon>
        <taxon>eudicotyledons</taxon>
        <taxon>Gunneridae</taxon>
        <taxon>Pentapetalae</taxon>
        <taxon>asterids</taxon>
        <taxon>lamiids</taxon>
        <taxon>Solanales</taxon>
        <taxon>Solanaceae</taxon>
        <taxon>Solanoideae</taxon>
        <taxon>Hyoscyameae</taxon>
        <taxon>Anisodus</taxon>
    </lineage>
</organism>
<dbReference type="Proteomes" id="UP001152561">
    <property type="component" value="Unassembled WGS sequence"/>
</dbReference>
<dbReference type="GO" id="GO:0016020">
    <property type="term" value="C:membrane"/>
    <property type="evidence" value="ECO:0007669"/>
    <property type="project" value="InterPro"/>
</dbReference>
<proteinExistence type="inferred from homology"/>
<evidence type="ECO:0000256" key="7">
    <source>
        <dbReference type="ARBA" id="ARBA00037493"/>
    </source>
</evidence>
<evidence type="ECO:0000256" key="1">
    <source>
        <dbReference type="ARBA" id="ARBA00008025"/>
    </source>
</evidence>
<keyword evidence="12" id="KW-1185">Reference proteome</keyword>
<keyword evidence="9" id="KW-0175">Coiled coil</keyword>
<name>A0A9Q1MU24_9SOLA</name>
<keyword evidence="4" id="KW-0653">Protein transport</keyword>
<evidence type="ECO:0000259" key="10">
    <source>
        <dbReference type="PROSITE" id="PS50892"/>
    </source>
</evidence>
<evidence type="ECO:0000256" key="3">
    <source>
        <dbReference type="ARBA" id="ARBA00022692"/>
    </source>
</evidence>
<protein>
    <recommendedName>
        <fullName evidence="10">V-SNARE coiled-coil homology domain-containing protein</fullName>
    </recommendedName>
</protein>
<accession>A0A9Q1MU24</accession>
<dbReference type="GO" id="GO:0012505">
    <property type="term" value="C:endomembrane system"/>
    <property type="evidence" value="ECO:0007669"/>
    <property type="project" value="UniProtKB-SubCell"/>
</dbReference>
<evidence type="ECO:0000313" key="12">
    <source>
        <dbReference type="Proteomes" id="UP001152561"/>
    </source>
</evidence>
<dbReference type="Gene3D" id="1.20.5.110">
    <property type="match status" value="1"/>
</dbReference>
<dbReference type="PANTHER" id="PTHR21136">
    <property type="entry name" value="SNARE PROTEINS"/>
    <property type="match status" value="1"/>
</dbReference>
<feature type="domain" description="V-SNARE coiled-coil homology" evidence="10">
    <location>
        <begin position="1"/>
        <end position="55"/>
    </location>
</feature>
<evidence type="ECO:0000313" key="11">
    <source>
        <dbReference type="EMBL" id="KAJ8568492.1"/>
    </source>
</evidence>
<dbReference type="Pfam" id="PF00957">
    <property type="entry name" value="Synaptobrevin"/>
    <property type="match status" value="1"/>
</dbReference>
<evidence type="ECO:0000256" key="9">
    <source>
        <dbReference type="PROSITE-ProRule" id="PRU00290"/>
    </source>
</evidence>
<evidence type="ECO:0000256" key="4">
    <source>
        <dbReference type="ARBA" id="ARBA00022927"/>
    </source>
</evidence>
<keyword evidence="3" id="KW-0812">Transmembrane</keyword>
<dbReference type="PROSITE" id="PS50892">
    <property type="entry name" value="V_SNARE"/>
    <property type="match status" value="1"/>
</dbReference>